<dbReference type="InterPro" id="IPR012551">
    <property type="entry name" value="DUF1707_SHOCT-like"/>
</dbReference>
<comment type="caution">
    <text evidence="4">The sequence shown here is derived from an EMBL/GenBank/DDBJ whole genome shotgun (WGS) entry which is preliminary data.</text>
</comment>
<dbReference type="Pfam" id="PF08044">
    <property type="entry name" value="DUF1707"/>
    <property type="match status" value="1"/>
</dbReference>
<dbReference type="OrthoDB" id="4803675at2"/>
<accession>A0A3L8P3T4</accession>
<feature type="compositionally biased region" description="Basic and acidic residues" evidence="1">
    <location>
        <begin position="11"/>
        <end position="24"/>
    </location>
</feature>
<protein>
    <submittedName>
        <fullName evidence="4">DUF1707 domain-containing protein</fullName>
    </submittedName>
</protein>
<keyword evidence="2" id="KW-1133">Transmembrane helix</keyword>
<evidence type="ECO:0000256" key="2">
    <source>
        <dbReference type="SAM" id="Phobius"/>
    </source>
</evidence>
<evidence type="ECO:0000256" key="1">
    <source>
        <dbReference type="SAM" id="MobiDB-lite"/>
    </source>
</evidence>
<dbReference type="RefSeq" id="WP_121805814.1">
    <property type="nucleotide sequence ID" value="NZ_RDBE01000006.1"/>
</dbReference>
<evidence type="ECO:0000313" key="5">
    <source>
        <dbReference type="Proteomes" id="UP000281708"/>
    </source>
</evidence>
<keyword evidence="2" id="KW-0472">Membrane</keyword>
<reference evidence="4 5" key="1">
    <citation type="submission" date="2018-10" db="EMBL/GenBank/DDBJ databases">
        <title>Marmoricola sp. 4Q3S-7 whole genome shotgun sequence.</title>
        <authorList>
            <person name="Li F."/>
        </authorList>
    </citation>
    <scope>NUCLEOTIDE SEQUENCE [LARGE SCALE GENOMIC DNA]</scope>
    <source>
        <strain evidence="4 5">4Q3S-7</strain>
    </source>
</reference>
<dbReference type="Proteomes" id="UP000281708">
    <property type="component" value="Unassembled WGS sequence"/>
</dbReference>
<dbReference type="AlphaFoldDB" id="A0A3L8P3T4"/>
<dbReference type="EMBL" id="RDBE01000006">
    <property type="protein sequence ID" value="RLV50050.1"/>
    <property type="molecule type" value="Genomic_DNA"/>
</dbReference>
<sequence length="172" mass="19385">MDEVQIPWERFSSDPRAERNAGLRSSDLDRSLALDALASAYGDGRLDREEYDERAGAVQGSKTLGELVPPLRDLAPEQPSKAVGLSSDAALTEQATERYYRARGGALGTFMAPSLVCWVIWAISGFGFPWPVFVMFSVIPLLKLMLDKRGYIAEEKRRLARREQRRIEQRPR</sequence>
<gene>
    <name evidence="4" type="ORF">D9V37_09310</name>
</gene>
<name>A0A3L8P3T4_9ACTN</name>
<evidence type="ECO:0000259" key="3">
    <source>
        <dbReference type="Pfam" id="PF08044"/>
    </source>
</evidence>
<feature type="domain" description="DUF1707" evidence="3">
    <location>
        <begin position="23"/>
        <end position="74"/>
    </location>
</feature>
<evidence type="ECO:0000313" key="4">
    <source>
        <dbReference type="EMBL" id="RLV50050.1"/>
    </source>
</evidence>
<keyword evidence="2" id="KW-0812">Transmembrane</keyword>
<feature type="transmembrane region" description="Helical" evidence="2">
    <location>
        <begin position="128"/>
        <end position="146"/>
    </location>
</feature>
<feature type="transmembrane region" description="Helical" evidence="2">
    <location>
        <begin position="104"/>
        <end position="122"/>
    </location>
</feature>
<proteinExistence type="predicted"/>
<feature type="region of interest" description="Disordered" evidence="1">
    <location>
        <begin position="1"/>
        <end position="24"/>
    </location>
</feature>
<keyword evidence="5" id="KW-1185">Reference proteome</keyword>
<organism evidence="4 5">
    <name type="scientific">Nocardioides mangrovicus</name>
    <dbReference type="NCBI Taxonomy" id="2478913"/>
    <lineage>
        <taxon>Bacteria</taxon>
        <taxon>Bacillati</taxon>
        <taxon>Actinomycetota</taxon>
        <taxon>Actinomycetes</taxon>
        <taxon>Propionibacteriales</taxon>
        <taxon>Nocardioidaceae</taxon>
        <taxon>Nocardioides</taxon>
    </lineage>
</organism>